<dbReference type="SUPFAM" id="SSF48452">
    <property type="entry name" value="TPR-like"/>
    <property type="match status" value="1"/>
</dbReference>
<evidence type="ECO:0000313" key="3">
    <source>
        <dbReference type="Proteomes" id="UP000078561"/>
    </source>
</evidence>
<proteinExistence type="predicted"/>
<feature type="compositionally biased region" description="Basic and acidic residues" evidence="1">
    <location>
        <begin position="45"/>
        <end position="66"/>
    </location>
</feature>
<name>A0A168SFG1_ABSGL</name>
<dbReference type="InParanoid" id="A0A168SFG1"/>
<feature type="compositionally biased region" description="Acidic residues" evidence="1">
    <location>
        <begin position="67"/>
        <end position="76"/>
    </location>
</feature>
<evidence type="ECO:0000313" key="2">
    <source>
        <dbReference type="EMBL" id="SAM08358.1"/>
    </source>
</evidence>
<dbReference type="OrthoDB" id="43460at2759"/>
<dbReference type="Proteomes" id="UP000078561">
    <property type="component" value="Unassembled WGS sequence"/>
</dbReference>
<dbReference type="EMBL" id="LT554895">
    <property type="protein sequence ID" value="SAM08358.1"/>
    <property type="molecule type" value="Genomic_DNA"/>
</dbReference>
<protein>
    <recommendedName>
        <fullName evidence="4">Tetratricopeptide repeat protein 39C</fullName>
    </recommendedName>
</protein>
<evidence type="ECO:0000256" key="1">
    <source>
        <dbReference type="SAM" id="MobiDB-lite"/>
    </source>
</evidence>
<reference evidence="2" key="1">
    <citation type="submission" date="2016-04" db="EMBL/GenBank/DDBJ databases">
        <authorList>
            <person name="Evans L.H."/>
            <person name="Alamgir A."/>
            <person name="Owens N."/>
            <person name="Weber N.D."/>
            <person name="Virtaneva K."/>
            <person name="Barbian K."/>
            <person name="Babar A."/>
            <person name="Rosenke K."/>
        </authorList>
    </citation>
    <scope>NUCLEOTIDE SEQUENCE [LARGE SCALE GENOMIC DNA]</scope>
    <source>
        <strain evidence="2">CBS 101.48</strain>
    </source>
</reference>
<dbReference type="Pfam" id="PF10300">
    <property type="entry name" value="Iml2-TPR_39"/>
    <property type="match status" value="1"/>
</dbReference>
<gene>
    <name evidence="2" type="primary">ABSGL_14021.1 scaffold 14385</name>
</gene>
<dbReference type="InterPro" id="IPR019412">
    <property type="entry name" value="IML2/TPR_39"/>
</dbReference>
<keyword evidence="3" id="KW-1185">Reference proteome</keyword>
<feature type="region of interest" description="Disordered" evidence="1">
    <location>
        <begin position="1"/>
        <end position="120"/>
    </location>
</feature>
<dbReference type="PANTHER" id="PTHR31859:SF1">
    <property type="entry name" value="TETRATRICOPEPTIDE REPEAT PROTEIN 39C"/>
    <property type="match status" value="1"/>
</dbReference>
<feature type="compositionally biased region" description="Basic and acidic residues" evidence="1">
    <location>
        <begin position="8"/>
        <end position="20"/>
    </location>
</feature>
<dbReference type="InterPro" id="IPR011990">
    <property type="entry name" value="TPR-like_helical_dom_sf"/>
</dbReference>
<feature type="region of interest" description="Disordered" evidence="1">
    <location>
        <begin position="768"/>
        <end position="787"/>
    </location>
</feature>
<dbReference type="AlphaFoldDB" id="A0A168SFG1"/>
<feature type="compositionally biased region" description="Polar residues" evidence="1">
    <location>
        <begin position="28"/>
        <end position="39"/>
    </location>
</feature>
<organism evidence="2">
    <name type="scientific">Absidia glauca</name>
    <name type="common">Pin mould</name>
    <dbReference type="NCBI Taxonomy" id="4829"/>
    <lineage>
        <taxon>Eukaryota</taxon>
        <taxon>Fungi</taxon>
        <taxon>Fungi incertae sedis</taxon>
        <taxon>Mucoromycota</taxon>
        <taxon>Mucoromycotina</taxon>
        <taxon>Mucoromycetes</taxon>
        <taxon>Mucorales</taxon>
        <taxon>Cunninghamellaceae</taxon>
        <taxon>Absidia</taxon>
    </lineage>
</organism>
<evidence type="ECO:0008006" key="4">
    <source>
        <dbReference type="Google" id="ProtNLM"/>
    </source>
</evidence>
<sequence length="787" mass="87517">MTTTDEPQPERPADDKKPLSEDADANEQCLTQDSANMEATAQDKVASENTKEDTKEDTAESTKQESTEQESTEQDGVDSSNQALVQDAKEGSVTSDTTKTEEAESCTDGIPDVGPFTKDDQNHPVLVLASTLANCEKTKIVIPPTPVLDIPVRPDPTKASANLIVINKPDLKTIRPNTLGPKEQEKEAEPVLRGLRHLLNNRFMSAKTLFESNADSDPLFALALSSMAFLKAVMTASDQDQNMALDALNGTYDLSKAQLDAAKKPSLIGGYISNYIGKNSPESKPVPRPSEISSAHSLYLPNGVMRAHVIKAECCLQIAIIQLLQESVMSYVKCGLNLRRAYSSYTIVWQEYKKMGSDHTKYMDSDTVSGVQFGIGAVHLVLSALPAKVLKAVSVLGWKPDKKLGFELLKECASSKRVRSSMATMMLLAYYSAATSFVPQLLSDTYTKAAMETLLEAQKYYPNSAFYLFFAGRISRLATDLPLSTQSYLYAAEISKNEWAEVAVSNSCRFEIATNHMITGNWEQAAEAFAFLSEQNYWSPAFCKYAQGACLEMMGLRTEAILAFADVASLVVSKKLGGRMTDIDAYVQRKVLAFQHSGYQDLDFYIPALEFMCIWNQLSFINSDLLQKHLALVENALTSLQAREDEEYSIRMREIAPDTPLPDHYDQRAVLMLMRASILNVLGDHGNTTIHLNWIIDHKQNITQDSWAVPYALWEAGISCWFLDRRQRSRHLWEMALGYSKYDFEHRLAVRLNLALGRCDDLNILKPEAPPGQTKKRFSISLPSLSS</sequence>
<dbReference type="OMA" id="NRFMSAK"/>
<dbReference type="PANTHER" id="PTHR31859">
    <property type="entry name" value="TETRATRICOPEPTIDE REPEAT PROTEIN 39 FAMILY MEMBER"/>
    <property type="match status" value="1"/>
</dbReference>
<accession>A0A168SFG1</accession>